<dbReference type="InterPro" id="IPR003692">
    <property type="entry name" value="Hydantoinase_B"/>
</dbReference>
<dbReference type="EMBL" id="JBHILM010000058">
    <property type="protein sequence ID" value="MFB5685129.1"/>
    <property type="molecule type" value="Genomic_DNA"/>
</dbReference>
<protein>
    <submittedName>
        <fullName evidence="2">Hydantoinase B/oxoprolinase family protein</fullName>
    </submittedName>
</protein>
<dbReference type="PANTHER" id="PTHR11365">
    <property type="entry name" value="5-OXOPROLINASE RELATED"/>
    <property type="match status" value="1"/>
</dbReference>
<feature type="domain" description="Hydantoinase B/oxoprolinase" evidence="1">
    <location>
        <begin position="4"/>
        <end position="530"/>
    </location>
</feature>
<proteinExistence type="predicted"/>
<evidence type="ECO:0000259" key="1">
    <source>
        <dbReference type="Pfam" id="PF02538"/>
    </source>
</evidence>
<dbReference type="RefSeq" id="WP_375528784.1">
    <property type="nucleotide sequence ID" value="NZ_JBHILM010000058.1"/>
</dbReference>
<reference evidence="2 3" key="1">
    <citation type="submission" date="2024-09" db="EMBL/GenBank/DDBJ databases">
        <authorList>
            <person name="Ruan L."/>
        </authorList>
    </citation>
    <scope>NUCLEOTIDE SEQUENCE [LARGE SCALE GENOMIC DNA]</scope>
    <source>
        <strain evidence="2 3">D33</strain>
    </source>
</reference>
<sequence length="659" mass="71024">MRTDPATLEIMRSYYNAIAAGMGHVIERTSFTTFVKESADFATALATPDGEFFVYPKTVGVTIFLGLSVQRAAEACAPLEPGDIIITNEPYSTDGLATHLPDVHVFKPIFVDGELISYAWAFVHCSDVGGLVPSSISPEATDIHQEGLRIPPVKLYKRGEPNADVHTFLNANSRTPHLNLGDFNAMVAAVNTAEQRLHAMVNKFGVQAVKDSMQDLMEQGDLRARKVIEQIPDGTYSFADYLDDDMVSDTPIRLAVDVTVKGGDITLDFSNSDPQVRTAFNLVTNGKKHSFLFQGLINYIISSDPFIPVNGGITRPIHVVAPRGTLVNPVYPAAVGIRHTITMRLYNAVLGALAQAIPELIPAAGAGQSAIVVLSTPDVLSGSRNMAVVQPMGGGGGGQSDMDGADGIDHSSGFLRNTPIESLEQHIEVLVHRYELLENTAGAGLHRGGHAIRLDFEIMEEGSIVTARGMERLRFHPWGLAGGQAGSLGQVLLNPGTPQERKLPKISVLHPQVGDIVSIHSPGGGGWGDPFLRAPEEVCAEANSGLIGAEQAERLYGVALEQVSGRWSVDEARTASLRAGHEPAVKEAWDFGSARTAYESVWTSEASNALARLLQQLPPMQRAARKQLVHEQAAALYPDKRLTSEEIGHVWSVLQQVQQ</sequence>
<dbReference type="PANTHER" id="PTHR11365:SF23">
    <property type="entry name" value="HYPOTHETICAL 5-OXOPROLINASE (EUROFUNG)-RELATED"/>
    <property type="match status" value="1"/>
</dbReference>
<keyword evidence="3" id="KW-1185">Reference proteome</keyword>
<evidence type="ECO:0000313" key="3">
    <source>
        <dbReference type="Proteomes" id="UP001580407"/>
    </source>
</evidence>
<gene>
    <name evidence="2" type="ORF">ACE3NQ_29900</name>
</gene>
<dbReference type="InterPro" id="IPR045079">
    <property type="entry name" value="Oxoprolinase-like"/>
</dbReference>
<comment type="caution">
    <text evidence="2">The sequence shown here is derived from an EMBL/GenBank/DDBJ whole genome shotgun (WGS) entry which is preliminary data.</text>
</comment>
<accession>A0ABV5BI61</accession>
<dbReference type="Pfam" id="PF02538">
    <property type="entry name" value="Hydantoinase_B"/>
    <property type="match status" value="1"/>
</dbReference>
<dbReference type="Proteomes" id="UP001580407">
    <property type="component" value="Unassembled WGS sequence"/>
</dbReference>
<evidence type="ECO:0000313" key="2">
    <source>
        <dbReference type="EMBL" id="MFB5685129.1"/>
    </source>
</evidence>
<organism evidence="2 3">
    <name type="scientific">Paenibacillus terreus</name>
    <dbReference type="NCBI Taxonomy" id="1387834"/>
    <lineage>
        <taxon>Bacteria</taxon>
        <taxon>Bacillati</taxon>
        <taxon>Bacillota</taxon>
        <taxon>Bacilli</taxon>
        <taxon>Bacillales</taxon>
        <taxon>Paenibacillaceae</taxon>
        <taxon>Paenibacillus</taxon>
    </lineage>
</organism>
<name>A0ABV5BI61_9BACL</name>